<reference evidence="2 3" key="1">
    <citation type="submission" date="2024-04" db="EMBL/GenBank/DDBJ databases">
        <title>Tritrichomonas musculus Genome.</title>
        <authorList>
            <person name="Alves-Ferreira E."/>
            <person name="Grigg M."/>
            <person name="Lorenzi H."/>
            <person name="Galac M."/>
        </authorList>
    </citation>
    <scope>NUCLEOTIDE SEQUENCE [LARGE SCALE GENOMIC DNA]</scope>
    <source>
        <strain evidence="2 3">EAF2021</strain>
    </source>
</reference>
<keyword evidence="3" id="KW-1185">Reference proteome</keyword>
<comment type="caution">
    <text evidence="2">The sequence shown here is derived from an EMBL/GenBank/DDBJ whole genome shotgun (WGS) entry which is preliminary data.</text>
</comment>
<proteinExistence type="predicted"/>
<evidence type="ECO:0000313" key="3">
    <source>
        <dbReference type="Proteomes" id="UP001470230"/>
    </source>
</evidence>
<accession>A0ABR2GRU5</accession>
<dbReference type="InterPro" id="IPR000415">
    <property type="entry name" value="Nitroreductase-like"/>
</dbReference>
<dbReference type="InterPro" id="IPR029478">
    <property type="entry name" value="TM1586_NiRdase"/>
</dbReference>
<sequence>MSQQNNDKPLDLLEAFKKRHSARTFQGQNLTQRQLDFISQCIIEANHLDTPFHSPGVELDITGPGLARFFMVSNEAGHIVLKIPINTDQSQPEENQKQQLLTLEQQQKIDIAYKGQHLAMKLTQNHIDSVWLAGTYDEKEAERRFPGFKVPCSIAYGIESDTPHFALKMVKMIGVAPKPGQRLPFEQLFYDSDKKKAITEADICSTEKVENYPPFFADFVTSLRSGPSAGDRQPWRFVLCGNEVHLFDARMSSFSPLDIGVALANLHLLADIRGGSCNIEVRSPAPDASPLEGTYIATVVYPE</sequence>
<protein>
    <recommendedName>
        <fullName evidence="1">Putative nitroreductase TM1586 domain-containing protein</fullName>
    </recommendedName>
</protein>
<dbReference type="Pfam" id="PF14512">
    <property type="entry name" value="TM1586_NiRdase"/>
    <property type="match status" value="1"/>
</dbReference>
<dbReference type="SUPFAM" id="SSF55469">
    <property type="entry name" value="FMN-dependent nitroreductase-like"/>
    <property type="match status" value="1"/>
</dbReference>
<organism evidence="2 3">
    <name type="scientific">Tritrichomonas musculus</name>
    <dbReference type="NCBI Taxonomy" id="1915356"/>
    <lineage>
        <taxon>Eukaryota</taxon>
        <taxon>Metamonada</taxon>
        <taxon>Parabasalia</taxon>
        <taxon>Tritrichomonadida</taxon>
        <taxon>Tritrichomonadidae</taxon>
        <taxon>Tritrichomonas</taxon>
    </lineage>
</organism>
<feature type="domain" description="Putative nitroreductase TM1586" evidence="1">
    <location>
        <begin position="11"/>
        <end position="268"/>
    </location>
</feature>
<evidence type="ECO:0000259" key="1">
    <source>
        <dbReference type="Pfam" id="PF14512"/>
    </source>
</evidence>
<dbReference type="Gene3D" id="3.40.109.10">
    <property type="entry name" value="NADH Oxidase"/>
    <property type="match status" value="1"/>
</dbReference>
<name>A0ABR2GRU5_9EUKA</name>
<evidence type="ECO:0000313" key="2">
    <source>
        <dbReference type="EMBL" id="KAK8835955.1"/>
    </source>
</evidence>
<dbReference type="Gene3D" id="3.40.109.30">
    <property type="entry name" value="putative nitroreductase (tm1586), domain 2"/>
    <property type="match status" value="1"/>
</dbReference>
<gene>
    <name evidence="2" type="ORF">M9Y10_040339</name>
</gene>
<dbReference type="EMBL" id="JAPFFF010000072">
    <property type="protein sequence ID" value="KAK8835955.1"/>
    <property type="molecule type" value="Genomic_DNA"/>
</dbReference>
<dbReference type="Proteomes" id="UP001470230">
    <property type="component" value="Unassembled WGS sequence"/>
</dbReference>